<feature type="transmembrane region" description="Helical" evidence="1">
    <location>
        <begin position="244"/>
        <end position="263"/>
    </location>
</feature>
<evidence type="ECO:0000313" key="2">
    <source>
        <dbReference type="EMBL" id="AMD89630.1"/>
    </source>
</evidence>
<dbReference type="Proteomes" id="UP000069241">
    <property type="component" value="Chromosome"/>
</dbReference>
<dbReference type="EMBL" id="CP014229">
    <property type="protein sequence ID" value="AMD89630.1"/>
    <property type="molecule type" value="Genomic_DNA"/>
</dbReference>
<keyword evidence="1" id="KW-0812">Transmembrane</keyword>
<sequence length="567" mass="63468">MAQSTGKQARGWAWAAAVLTPLAYLLFYTPYGMDTTDFGYFYGYAWRILEGQVPYRDFYYIKPALPLYWHAFWMWLTPENVNVLAGKAGFVAGMLAASWFAALFLNRLFRLEALGLPLPLLATCGFVWGVHSFPHMPWHTVDGILFAGGALWAAVSGWPAAAGLLAGCAMLCKQSFLLVPPAVVLLIWLIRPRRREAVYCLAAWLGLVALAYGLLYHAGALGAFSRMTTGQLDIREALDAGIFIYLRQSWWLPGLAVLPWLAARLLKKPLPAAPQPAYIYLLLLALWYIREVLRTQTWIGYGLSWPTLFVLLGGLCVLFPQVFLTPWLRDVASPHPRWRASVGLGAALLAAWSVAISGGYKIPAFFAVPLLFSFFLVHARLGGNVRVLAWASLLTGLLIFGVGYQYPYVFPVRPMPRAALNLDAGQIYPKAGGVRVDADMYARLAELKALRAKYGPNYKTMPGFSFAYYLNNDRPVYGSDWLIDWEINAEVDALYQELLDKKLTVFMERDQLDTRKADAYDRAGYSVPQRVRHEWRVVEETPHFVVFQPPLAREQSAGAKNPAPSKP</sequence>
<name>A0A120KLX4_9BACT</name>
<feature type="transmembrane region" description="Helical" evidence="1">
    <location>
        <begin position="305"/>
        <end position="324"/>
    </location>
</feature>
<reference evidence="3" key="1">
    <citation type="submission" date="2016-02" db="EMBL/GenBank/DDBJ databases">
        <authorList>
            <person name="Holder M.E."/>
            <person name="Ajami N.J."/>
            <person name="Petrosino J.F."/>
        </authorList>
    </citation>
    <scope>NUCLEOTIDE SEQUENCE [LARGE SCALE GENOMIC DNA]</scope>
    <source>
        <strain evidence="3">CCUG 45958</strain>
    </source>
</reference>
<feature type="transmembrane region" description="Helical" evidence="1">
    <location>
        <begin position="12"/>
        <end position="31"/>
    </location>
</feature>
<evidence type="ECO:0000313" key="3">
    <source>
        <dbReference type="Proteomes" id="UP000069241"/>
    </source>
</evidence>
<protein>
    <recommendedName>
        <fullName evidence="4">Glycosyltransferase RgtA/B/C/D-like domain-containing protein</fullName>
    </recommendedName>
</protein>
<keyword evidence="3" id="KW-1185">Reference proteome</keyword>
<evidence type="ECO:0008006" key="4">
    <source>
        <dbReference type="Google" id="ProtNLM"/>
    </source>
</evidence>
<proteinExistence type="predicted"/>
<accession>A0A120KLX4</accession>
<gene>
    <name evidence="2" type="ORF">AXF13_05605</name>
</gene>
<feature type="transmembrane region" description="Helical" evidence="1">
    <location>
        <begin position="275"/>
        <end position="293"/>
    </location>
</feature>
<feature type="transmembrane region" description="Helical" evidence="1">
    <location>
        <begin position="113"/>
        <end position="131"/>
    </location>
</feature>
<feature type="transmembrane region" description="Helical" evidence="1">
    <location>
        <begin position="203"/>
        <end position="224"/>
    </location>
</feature>
<keyword evidence="1" id="KW-0472">Membrane</keyword>
<feature type="transmembrane region" description="Helical" evidence="1">
    <location>
        <begin position="387"/>
        <end position="407"/>
    </location>
</feature>
<evidence type="ECO:0000256" key="1">
    <source>
        <dbReference type="SAM" id="Phobius"/>
    </source>
</evidence>
<feature type="transmembrane region" description="Helical" evidence="1">
    <location>
        <begin position="143"/>
        <end position="168"/>
    </location>
</feature>
<dbReference type="KEGG" id="dfi:AXF13_05605"/>
<dbReference type="RefSeq" id="WP_062251978.1">
    <property type="nucleotide sequence ID" value="NZ_CP014229.1"/>
</dbReference>
<keyword evidence="1" id="KW-1133">Transmembrane helix</keyword>
<dbReference type="STRING" id="44742.AXF13_05605"/>
<organism evidence="2 3">
    <name type="scientific">Desulfovibrio fairfieldensis</name>
    <dbReference type="NCBI Taxonomy" id="44742"/>
    <lineage>
        <taxon>Bacteria</taxon>
        <taxon>Pseudomonadati</taxon>
        <taxon>Thermodesulfobacteriota</taxon>
        <taxon>Desulfovibrionia</taxon>
        <taxon>Desulfovibrionales</taxon>
        <taxon>Desulfovibrionaceae</taxon>
        <taxon>Desulfovibrio</taxon>
    </lineage>
</organism>
<feature type="transmembrane region" description="Helical" evidence="1">
    <location>
        <begin position="84"/>
        <end position="106"/>
    </location>
</feature>
<feature type="transmembrane region" description="Helical" evidence="1">
    <location>
        <begin position="175"/>
        <end position="191"/>
    </location>
</feature>
<dbReference type="AlphaFoldDB" id="A0A120KLX4"/>
<feature type="transmembrane region" description="Helical" evidence="1">
    <location>
        <begin position="362"/>
        <end position="381"/>
    </location>
</feature>